<feature type="transmembrane region" description="Helical" evidence="2">
    <location>
        <begin position="526"/>
        <end position="552"/>
    </location>
</feature>
<gene>
    <name evidence="4" type="ORF">EJ03DRAFT_328689</name>
</gene>
<keyword evidence="3" id="KW-0732">Signal</keyword>
<keyword evidence="5" id="KW-1185">Reference proteome</keyword>
<evidence type="ECO:0008006" key="6">
    <source>
        <dbReference type="Google" id="ProtNLM"/>
    </source>
</evidence>
<name>A0A6G1L6A2_9PEZI</name>
<sequence>MGTCMALLVILLANLIWGQSIKTVSESGTTFIATRTTDANGSYIWVTDGRGLSATTNSETISESVTSTIDYDATSTVYLSSATTNESSTATPSYTSSVVATSTTTVTLMDQTVTQTMVPAPQPPTIPLVMTSTVTTVQVSSVFFSETATESAIQTITEASHYKTITRTITRQAPHLISEYHAMLNGTDVTITGTVGTYGHTIVYVTPAAQVPVTPVSVCWFPGQPQGYDCQSILQGTFSAEEIRIIGMEYHELRAEFPELDWGLIGRVSISLQADISWLEAMKNALICVRRRGAQITSRPGHYHTHHAFQGRTPATVTRTAEVQRRGENATPSVSELMIWASPTGHNELLIPIMNYTQCVGDEMVVVANYTPFNYRAAARMDPVPTPGSCAKHSRGYNKTECAWEMCMLRHHLPVNISTIMPALVGEPGCQKSAWVTMTSSLTGAHWGQTTKGVYWPAYSSNTVMHGKPTETIAYWTPPDRVHRKVFERIEEVFHERHGQQSCLDKRSCCEECEKEARHGGHSDPFLWNILAVASGATLAALVLGACCCLCCSKRARSRKSVLNSILKHSKANEPVQEVVQTVETVPSAVTSTAAGAASGVESNVDSGRGTLSRRVEEGRNHVSFAPEVLAAVAGTGAVAGVAGAEAAHGVGEGGQKVVKTAEKVPEAAGQAGQQVVTTTTTGARQAGEAAHQVVVTPAHQVVSSAAPSTSTAPQLTHDGASDAFGSGFTNDPYGSLRGRKRARYPGLNF</sequence>
<dbReference type="AlphaFoldDB" id="A0A6G1L6A2"/>
<evidence type="ECO:0000256" key="2">
    <source>
        <dbReference type="SAM" id="Phobius"/>
    </source>
</evidence>
<keyword evidence="2" id="KW-0472">Membrane</keyword>
<dbReference type="EMBL" id="ML995849">
    <property type="protein sequence ID" value="KAF2767958.1"/>
    <property type="molecule type" value="Genomic_DNA"/>
</dbReference>
<evidence type="ECO:0000313" key="4">
    <source>
        <dbReference type="EMBL" id="KAF2767958.1"/>
    </source>
</evidence>
<evidence type="ECO:0000256" key="3">
    <source>
        <dbReference type="SAM" id="SignalP"/>
    </source>
</evidence>
<feature type="signal peptide" evidence="3">
    <location>
        <begin position="1"/>
        <end position="18"/>
    </location>
</feature>
<dbReference type="Proteomes" id="UP000799436">
    <property type="component" value="Unassembled WGS sequence"/>
</dbReference>
<organism evidence="4 5">
    <name type="scientific">Teratosphaeria nubilosa</name>
    <dbReference type="NCBI Taxonomy" id="161662"/>
    <lineage>
        <taxon>Eukaryota</taxon>
        <taxon>Fungi</taxon>
        <taxon>Dikarya</taxon>
        <taxon>Ascomycota</taxon>
        <taxon>Pezizomycotina</taxon>
        <taxon>Dothideomycetes</taxon>
        <taxon>Dothideomycetidae</taxon>
        <taxon>Mycosphaerellales</taxon>
        <taxon>Teratosphaeriaceae</taxon>
        <taxon>Teratosphaeria</taxon>
    </lineage>
</organism>
<keyword evidence="2" id="KW-1133">Transmembrane helix</keyword>
<protein>
    <recommendedName>
        <fullName evidence="6">SUN domain-containing protein</fullName>
    </recommendedName>
</protein>
<evidence type="ECO:0000313" key="5">
    <source>
        <dbReference type="Proteomes" id="UP000799436"/>
    </source>
</evidence>
<keyword evidence="2" id="KW-0812">Transmembrane</keyword>
<accession>A0A6G1L6A2</accession>
<feature type="chain" id="PRO_5026192694" description="SUN domain-containing protein" evidence="3">
    <location>
        <begin position="19"/>
        <end position="750"/>
    </location>
</feature>
<feature type="region of interest" description="Disordered" evidence="1">
    <location>
        <begin position="705"/>
        <end position="750"/>
    </location>
</feature>
<evidence type="ECO:0000256" key="1">
    <source>
        <dbReference type="SAM" id="MobiDB-lite"/>
    </source>
</evidence>
<reference evidence="4" key="1">
    <citation type="journal article" date="2020" name="Stud. Mycol.">
        <title>101 Dothideomycetes genomes: a test case for predicting lifestyles and emergence of pathogens.</title>
        <authorList>
            <person name="Haridas S."/>
            <person name="Albert R."/>
            <person name="Binder M."/>
            <person name="Bloem J."/>
            <person name="Labutti K."/>
            <person name="Salamov A."/>
            <person name="Andreopoulos B."/>
            <person name="Baker S."/>
            <person name="Barry K."/>
            <person name="Bills G."/>
            <person name="Bluhm B."/>
            <person name="Cannon C."/>
            <person name="Castanera R."/>
            <person name="Culley D."/>
            <person name="Daum C."/>
            <person name="Ezra D."/>
            <person name="Gonzalez J."/>
            <person name="Henrissat B."/>
            <person name="Kuo A."/>
            <person name="Liang C."/>
            <person name="Lipzen A."/>
            <person name="Lutzoni F."/>
            <person name="Magnuson J."/>
            <person name="Mondo S."/>
            <person name="Nolan M."/>
            <person name="Ohm R."/>
            <person name="Pangilinan J."/>
            <person name="Park H.-J."/>
            <person name="Ramirez L."/>
            <person name="Alfaro M."/>
            <person name="Sun H."/>
            <person name="Tritt A."/>
            <person name="Yoshinaga Y."/>
            <person name="Zwiers L.-H."/>
            <person name="Turgeon B."/>
            <person name="Goodwin S."/>
            <person name="Spatafora J."/>
            <person name="Crous P."/>
            <person name="Grigoriev I."/>
        </authorList>
    </citation>
    <scope>NUCLEOTIDE SEQUENCE</scope>
    <source>
        <strain evidence="4">CBS 116005</strain>
    </source>
</reference>
<dbReference type="OrthoDB" id="3910578at2759"/>
<proteinExistence type="predicted"/>
<feature type="compositionally biased region" description="Low complexity" evidence="1">
    <location>
        <begin position="705"/>
        <end position="714"/>
    </location>
</feature>